<dbReference type="InterPro" id="IPR020846">
    <property type="entry name" value="MFS_dom"/>
</dbReference>
<feature type="transmembrane region" description="Helical" evidence="7">
    <location>
        <begin position="350"/>
        <end position="370"/>
    </location>
</feature>
<feature type="transmembrane region" description="Helical" evidence="7">
    <location>
        <begin position="382"/>
        <end position="400"/>
    </location>
</feature>
<keyword evidence="6 7" id="KW-0472">Membrane</keyword>
<dbReference type="eggNOG" id="COG2814">
    <property type="taxonomic scope" value="Bacteria"/>
</dbReference>
<dbReference type="RefSeq" id="WP_043753761.1">
    <property type="nucleotide sequence ID" value="NZ_AQQX01000016.1"/>
</dbReference>
<accession>A0A0A0E7G5</accession>
<dbReference type="Proteomes" id="UP000030004">
    <property type="component" value="Unassembled WGS sequence"/>
</dbReference>
<name>A0A0A0E7G5_9RHOB</name>
<feature type="transmembrane region" description="Helical" evidence="7">
    <location>
        <begin position="262"/>
        <end position="282"/>
    </location>
</feature>
<evidence type="ECO:0000256" key="5">
    <source>
        <dbReference type="ARBA" id="ARBA00022989"/>
    </source>
</evidence>
<evidence type="ECO:0000256" key="6">
    <source>
        <dbReference type="ARBA" id="ARBA00023136"/>
    </source>
</evidence>
<gene>
    <name evidence="9" type="ORF">ATO9_20640</name>
</gene>
<evidence type="ECO:0000256" key="7">
    <source>
        <dbReference type="SAM" id="Phobius"/>
    </source>
</evidence>
<dbReference type="Pfam" id="PF05977">
    <property type="entry name" value="MFS_3"/>
    <property type="match status" value="1"/>
</dbReference>
<feature type="transmembrane region" description="Helical" evidence="7">
    <location>
        <begin position="178"/>
        <end position="199"/>
    </location>
</feature>
<keyword evidence="4 7" id="KW-0812">Transmembrane</keyword>
<dbReference type="EMBL" id="AQQX01000016">
    <property type="protein sequence ID" value="KGM46941.1"/>
    <property type="molecule type" value="Genomic_DNA"/>
</dbReference>
<reference evidence="9 10" key="1">
    <citation type="journal article" date="2015" name="Antonie Van Leeuwenhoek">
        <title>Pseudooceanicola atlanticus gen. nov. sp. nov., isolated from surface seawater of the Atlantic Ocean and reclassification of Oceanicola batsensis, Oceanicola marinus, Oceanicola nitratireducens, Oceanicola nanhaiensis, Oceanicola antarcticus and Oceanicola flagellatus, as Pseudooceanicola batsensis comb. nov., Pseudooceanicola marinus comb. nov., Pseudooceanicola nitratireducens comb. nov., Pseudooceanicola nanhaiensis comb. nov., Pseudooceanicola antarcticus comb. nov., and Pseudooceanicola flagellatus comb. nov.</title>
        <authorList>
            <person name="Lai Q."/>
            <person name="Li G."/>
            <person name="Liu X."/>
            <person name="Du Y."/>
            <person name="Sun F."/>
            <person name="Shao Z."/>
        </authorList>
    </citation>
    <scope>NUCLEOTIDE SEQUENCE [LARGE SCALE GENOMIC DNA]</scope>
    <source>
        <strain evidence="9 10">22II-s11g</strain>
    </source>
</reference>
<evidence type="ECO:0000256" key="1">
    <source>
        <dbReference type="ARBA" id="ARBA00004651"/>
    </source>
</evidence>
<dbReference type="STRING" id="1461694.ATO9_20640"/>
<feature type="transmembrane region" description="Helical" evidence="7">
    <location>
        <begin position="315"/>
        <end position="338"/>
    </location>
</feature>
<comment type="caution">
    <text evidence="9">The sequence shown here is derived from an EMBL/GenBank/DDBJ whole genome shotgun (WGS) entry which is preliminary data.</text>
</comment>
<dbReference type="OrthoDB" id="9809918at2"/>
<dbReference type="GO" id="GO:0022857">
    <property type="term" value="F:transmembrane transporter activity"/>
    <property type="evidence" value="ECO:0007669"/>
    <property type="project" value="InterPro"/>
</dbReference>
<keyword evidence="5 7" id="KW-1133">Transmembrane helix</keyword>
<feature type="transmembrane region" description="Helical" evidence="7">
    <location>
        <begin position="220"/>
        <end position="242"/>
    </location>
</feature>
<dbReference type="InterPro" id="IPR010290">
    <property type="entry name" value="TM_effector"/>
</dbReference>
<feature type="transmembrane region" description="Helical" evidence="7">
    <location>
        <begin position="20"/>
        <end position="44"/>
    </location>
</feature>
<comment type="subcellular location">
    <subcellularLocation>
        <location evidence="1">Cell membrane</location>
        <topology evidence="1">Multi-pass membrane protein</topology>
    </subcellularLocation>
</comment>
<dbReference type="PANTHER" id="PTHR23513">
    <property type="entry name" value="INTEGRAL MEMBRANE EFFLUX PROTEIN-RELATED"/>
    <property type="match status" value="1"/>
</dbReference>
<organism evidence="9 10">
    <name type="scientific">Pseudooceanicola atlanticus</name>
    <dbReference type="NCBI Taxonomy" id="1461694"/>
    <lineage>
        <taxon>Bacteria</taxon>
        <taxon>Pseudomonadati</taxon>
        <taxon>Pseudomonadota</taxon>
        <taxon>Alphaproteobacteria</taxon>
        <taxon>Rhodobacterales</taxon>
        <taxon>Paracoccaceae</taxon>
        <taxon>Pseudooceanicola</taxon>
    </lineage>
</organism>
<keyword evidence="2" id="KW-0813">Transport</keyword>
<dbReference type="CDD" id="cd06173">
    <property type="entry name" value="MFS_MefA_like"/>
    <property type="match status" value="1"/>
</dbReference>
<feature type="transmembrane region" description="Helical" evidence="7">
    <location>
        <begin position="50"/>
        <end position="71"/>
    </location>
</feature>
<protein>
    <recommendedName>
        <fullName evidence="8">Major facilitator superfamily (MFS) profile domain-containing protein</fullName>
    </recommendedName>
</protein>
<keyword evidence="3" id="KW-1003">Cell membrane</keyword>
<dbReference type="InterPro" id="IPR036259">
    <property type="entry name" value="MFS_trans_sf"/>
</dbReference>
<feature type="domain" description="Major facilitator superfamily (MFS) profile" evidence="8">
    <location>
        <begin position="225"/>
        <end position="411"/>
    </location>
</feature>
<dbReference type="GO" id="GO:0005886">
    <property type="term" value="C:plasma membrane"/>
    <property type="evidence" value="ECO:0007669"/>
    <property type="project" value="UniProtKB-SubCell"/>
</dbReference>
<evidence type="ECO:0000256" key="3">
    <source>
        <dbReference type="ARBA" id="ARBA00022475"/>
    </source>
</evidence>
<evidence type="ECO:0000259" key="8">
    <source>
        <dbReference type="PROSITE" id="PS50850"/>
    </source>
</evidence>
<evidence type="ECO:0000256" key="4">
    <source>
        <dbReference type="ARBA" id="ARBA00022692"/>
    </source>
</evidence>
<evidence type="ECO:0000313" key="10">
    <source>
        <dbReference type="Proteomes" id="UP000030004"/>
    </source>
</evidence>
<dbReference type="PROSITE" id="PS50850">
    <property type="entry name" value="MFS"/>
    <property type="match status" value="1"/>
</dbReference>
<sequence length="411" mass="43311">MARLGFERIFQVLGQRNYGVFSLGNSLSLIGTWMQRIASGWLAWTLTESATWVGAIAFADLFPCVLLGPFSGAAADRWDRLKVLKIGQVLGFLQAVLLAVLYQTGSLSIWPLFLITLFHGCVTGFLQPFRLAITAGLVTQEWLNTAIAINSVTFNLARFVGPAAAGLLIALGGLGGTYMVNALTFGVFVVALSMIRLNTRPNGKHADSFLQEAMIGVRHAVSTPGVNVLLLLTVVAGIAVRPVVELLPGWAAEVFDGTSGDFAALTSAFGIGAVIGGLWLAARQSAKGLALIMIGSQAAMCAVLMLFALSTHIWMALPLAVLTGATMVVGAVSAQTLTQIVVPDHLRGRVMGIWGLTVRGSPAIGALIVGSASDVWGMRPPLIVGVIILLAVIAYVALGFDRMRASLEDTL</sequence>
<keyword evidence="10" id="KW-1185">Reference proteome</keyword>
<dbReference type="AlphaFoldDB" id="A0A0A0E7G5"/>
<evidence type="ECO:0000313" key="9">
    <source>
        <dbReference type="EMBL" id="KGM46941.1"/>
    </source>
</evidence>
<evidence type="ECO:0000256" key="2">
    <source>
        <dbReference type="ARBA" id="ARBA00022448"/>
    </source>
</evidence>
<dbReference type="PANTHER" id="PTHR23513:SF11">
    <property type="entry name" value="STAPHYLOFERRIN A TRANSPORTER"/>
    <property type="match status" value="1"/>
</dbReference>
<proteinExistence type="predicted"/>
<feature type="transmembrane region" description="Helical" evidence="7">
    <location>
        <begin position="289"/>
        <end position="309"/>
    </location>
</feature>
<dbReference type="Gene3D" id="1.20.1250.20">
    <property type="entry name" value="MFS general substrate transporter like domains"/>
    <property type="match status" value="1"/>
</dbReference>
<dbReference type="SUPFAM" id="SSF103473">
    <property type="entry name" value="MFS general substrate transporter"/>
    <property type="match status" value="1"/>
</dbReference>